<evidence type="ECO:0000256" key="1">
    <source>
        <dbReference type="ARBA" id="ARBA00004236"/>
    </source>
</evidence>
<evidence type="ECO:0000256" key="3">
    <source>
        <dbReference type="ARBA" id="ARBA00022475"/>
    </source>
</evidence>
<comment type="caution">
    <text evidence="8">The sequence shown here is derived from an EMBL/GenBank/DDBJ whole genome shotgun (WGS) entry which is preliminary data.</text>
</comment>
<evidence type="ECO:0008006" key="10">
    <source>
        <dbReference type="Google" id="ProtNLM"/>
    </source>
</evidence>
<dbReference type="GO" id="GO:0005886">
    <property type="term" value="C:plasma membrane"/>
    <property type="evidence" value="ECO:0007669"/>
    <property type="project" value="UniProtKB-SubCell"/>
</dbReference>
<sequence>MSDHTTAELTVSDATATATSANPSQSDSFSKVRKAIQSLSTILPSIPPSLSSSSNPSFSLLHDPEISTHISALLRRSSAGAGDDNLCRWLYEAFQSGDPGLHLVVLRYIPLLAGAYLSRATLRRPLAGFEAVLLALYAHETTSRAGQPVTVNVPDVFLPSLYHEPTSPAKSNSTTLNLAVVSPTLEPHGTVRATRRARIVGVALELYFGKINEMPKSSKIDFCEFCTVWAGDRDGHHNLRSDPSQVGDTDGGDEVELGTHIPLPWELLQPILRILGHCVMGRWANDKEVFDAAKEACRSLHVRAMHDINAKAILATESLIRLGNNMCFEMELPNGNGCVDPHEIPTTNVITLN</sequence>
<protein>
    <recommendedName>
        <fullName evidence="10">Hyccin</fullName>
    </recommendedName>
</protein>
<dbReference type="PANTHER" id="PTHR31220">
    <property type="entry name" value="HYCCIN RELATED"/>
    <property type="match status" value="1"/>
</dbReference>
<dbReference type="Proteomes" id="UP001187192">
    <property type="component" value="Unassembled WGS sequence"/>
</dbReference>
<dbReference type="PANTHER" id="PTHR31220:SF10">
    <property type="entry name" value="HYCCIN"/>
    <property type="match status" value="1"/>
</dbReference>
<dbReference type="GO" id="GO:0005829">
    <property type="term" value="C:cytosol"/>
    <property type="evidence" value="ECO:0007669"/>
    <property type="project" value="UniProtKB-SubCell"/>
</dbReference>
<dbReference type="EMBL" id="BTGU01000022">
    <property type="protein sequence ID" value="GMN46351.1"/>
    <property type="molecule type" value="Genomic_DNA"/>
</dbReference>
<keyword evidence="9" id="KW-1185">Reference proteome</keyword>
<evidence type="ECO:0000256" key="4">
    <source>
        <dbReference type="ARBA" id="ARBA00022490"/>
    </source>
</evidence>
<proteinExistence type="inferred from homology"/>
<accession>A0AA88ALP0</accession>
<gene>
    <name evidence="8" type="ORF">TIFTF001_015534</name>
</gene>
<comment type="similarity">
    <text evidence="6">Belongs to the Hyccin family.</text>
</comment>
<comment type="subcellular location">
    <subcellularLocation>
        <location evidence="1">Cell membrane</location>
    </subcellularLocation>
    <subcellularLocation>
        <location evidence="2">Cytoplasm</location>
        <location evidence="2">Cytosol</location>
    </subcellularLocation>
</comment>
<evidence type="ECO:0000256" key="5">
    <source>
        <dbReference type="ARBA" id="ARBA00023136"/>
    </source>
</evidence>
<dbReference type="AlphaFoldDB" id="A0AA88ALP0"/>
<organism evidence="8 9">
    <name type="scientific">Ficus carica</name>
    <name type="common">Common fig</name>
    <dbReference type="NCBI Taxonomy" id="3494"/>
    <lineage>
        <taxon>Eukaryota</taxon>
        <taxon>Viridiplantae</taxon>
        <taxon>Streptophyta</taxon>
        <taxon>Embryophyta</taxon>
        <taxon>Tracheophyta</taxon>
        <taxon>Spermatophyta</taxon>
        <taxon>Magnoliopsida</taxon>
        <taxon>eudicotyledons</taxon>
        <taxon>Gunneridae</taxon>
        <taxon>Pentapetalae</taxon>
        <taxon>rosids</taxon>
        <taxon>fabids</taxon>
        <taxon>Rosales</taxon>
        <taxon>Moraceae</taxon>
        <taxon>Ficeae</taxon>
        <taxon>Ficus</taxon>
    </lineage>
</organism>
<evidence type="ECO:0000256" key="6">
    <source>
        <dbReference type="ARBA" id="ARBA00034482"/>
    </source>
</evidence>
<dbReference type="GO" id="GO:0072659">
    <property type="term" value="P:protein localization to plasma membrane"/>
    <property type="evidence" value="ECO:0007669"/>
    <property type="project" value="TreeGrafter"/>
</dbReference>
<dbReference type="Pfam" id="PF09790">
    <property type="entry name" value="Hyccin"/>
    <property type="match status" value="1"/>
</dbReference>
<reference evidence="8" key="1">
    <citation type="submission" date="2023-07" db="EMBL/GenBank/DDBJ databases">
        <title>draft genome sequence of fig (Ficus carica).</title>
        <authorList>
            <person name="Takahashi T."/>
            <person name="Nishimura K."/>
        </authorList>
    </citation>
    <scope>NUCLEOTIDE SEQUENCE</scope>
</reference>
<evidence type="ECO:0000313" key="9">
    <source>
        <dbReference type="Proteomes" id="UP001187192"/>
    </source>
</evidence>
<evidence type="ECO:0000256" key="2">
    <source>
        <dbReference type="ARBA" id="ARBA00004514"/>
    </source>
</evidence>
<dbReference type="InterPro" id="IPR018619">
    <property type="entry name" value="Hyccin"/>
</dbReference>
<feature type="region of interest" description="Disordered" evidence="7">
    <location>
        <begin position="1"/>
        <end position="29"/>
    </location>
</feature>
<dbReference type="GO" id="GO:0046854">
    <property type="term" value="P:phosphatidylinositol phosphate biosynthetic process"/>
    <property type="evidence" value="ECO:0007669"/>
    <property type="project" value="TreeGrafter"/>
</dbReference>
<keyword evidence="3" id="KW-1003">Cell membrane</keyword>
<keyword evidence="5" id="KW-0472">Membrane</keyword>
<keyword evidence="4" id="KW-0963">Cytoplasm</keyword>
<feature type="compositionally biased region" description="Low complexity" evidence="7">
    <location>
        <begin position="10"/>
        <end position="26"/>
    </location>
</feature>
<evidence type="ECO:0000313" key="8">
    <source>
        <dbReference type="EMBL" id="GMN46351.1"/>
    </source>
</evidence>
<name>A0AA88ALP0_FICCA</name>
<evidence type="ECO:0000256" key="7">
    <source>
        <dbReference type="SAM" id="MobiDB-lite"/>
    </source>
</evidence>